<dbReference type="SUPFAM" id="SSF46785">
    <property type="entry name" value="Winged helix' DNA-binding domain"/>
    <property type="match status" value="1"/>
</dbReference>
<evidence type="ECO:0000256" key="1">
    <source>
        <dbReference type="ARBA" id="ARBA00006479"/>
    </source>
</evidence>
<dbReference type="InterPro" id="IPR000600">
    <property type="entry name" value="ROK"/>
</dbReference>
<sequence>MTSTVPEPRPGPGGAGQLLALLRDGVPRTRSELAGMTGLSRSTVAQRVDALLACRLIGPAGDAVSTGGRPPTQFAFDPSSGLVLAADLGATYARLGVTDLAGRVLVERQDDLEIGDGPDRVLSWVVDRGRELLAPLESPGRRLVGVGIGLPGPVEHATGRPIDPPIMPGWDGYDVVERLRRDLGVVVAVDNDVNVMALGERFIAWPGVDHLVFVKVGTGIGAGIISDGELRRGAQGAAGDLGHMQVPRAADVLCRCGNSGCLEAVAGGAALVRELSARGLPVRTSRDVADLARHGDLAVVRELREAGRAIGEVLAHVVSMLNPSVVVVGGSLASTGEHLLAGVREVVYRRSLPLATQHLRIVASGTGEHAGVVGAAVMVIERVLSPDEVDRTLG</sequence>
<keyword evidence="3" id="KW-1185">Reference proteome</keyword>
<dbReference type="Pfam" id="PF00480">
    <property type="entry name" value="ROK"/>
    <property type="match status" value="1"/>
</dbReference>
<organism evidence="2 3">
    <name type="scientific">Aquipuribacter hungaricus</name>
    <dbReference type="NCBI Taxonomy" id="545624"/>
    <lineage>
        <taxon>Bacteria</taxon>
        <taxon>Bacillati</taxon>
        <taxon>Actinomycetota</taxon>
        <taxon>Actinomycetes</taxon>
        <taxon>Micrococcales</taxon>
        <taxon>Intrasporangiaceae</taxon>
        <taxon>Aquipuribacter</taxon>
    </lineage>
</organism>
<dbReference type="InterPro" id="IPR049874">
    <property type="entry name" value="ROK_cs"/>
</dbReference>
<dbReference type="InterPro" id="IPR036388">
    <property type="entry name" value="WH-like_DNA-bd_sf"/>
</dbReference>
<protein>
    <submittedName>
        <fullName evidence="2">ROK family protein</fullName>
    </submittedName>
</protein>
<proteinExistence type="inferred from homology"/>
<accession>A0ABV7WHL1</accession>
<gene>
    <name evidence="2" type="ORF">ACFOLH_10460</name>
</gene>
<comment type="similarity">
    <text evidence="1">Belongs to the ROK (NagC/XylR) family.</text>
</comment>
<dbReference type="InterPro" id="IPR043129">
    <property type="entry name" value="ATPase_NBD"/>
</dbReference>
<dbReference type="Proteomes" id="UP001595685">
    <property type="component" value="Unassembled WGS sequence"/>
</dbReference>
<name>A0ABV7WHL1_9MICO</name>
<dbReference type="SUPFAM" id="SSF53067">
    <property type="entry name" value="Actin-like ATPase domain"/>
    <property type="match status" value="1"/>
</dbReference>
<evidence type="ECO:0000313" key="2">
    <source>
        <dbReference type="EMBL" id="MFC3688763.1"/>
    </source>
</evidence>
<reference evidence="3" key="1">
    <citation type="journal article" date="2019" name="Int. J. Syst. Evol. Microbiol.">
        <title>The Global Catalogue of Microorganisms (GCM) 10K type strain sequencing project: providing services to taxonomists for standard genome sequencing and annotation.</title>
        <authorList>
            <consortium name="The Broad Institute Genomics Platform"/>
            <consortium name="The Broad Institute Genome Sequencing Center for Infectious Disease"/>
            <person name="Wu L."/>
            <person name="Ma J."/>
        </authorList>
    </citation>
    <scope>NUCLEOTIDE SEQUENCE [LARGE SCALE GENOMIC DNA]</scope>
    <source>
        <strain evidence="3">NCAIM B.02333</strain>
    </source>
</reference>
<dbReference type="PROSITE" id="PS01125">
    <property type="entry name" value="ROK"/>
    <property type="match status" value="1"/>
</dbReference>
<evidence type="ECO:0000313" key="3">
    <source>
        <dbReference type="Proteomes" id="UP001595685"/>
    </source>
</evidence>
<dbReference type="RefSeq" id="WP_340294357.1">
    <property type="nucleotide sequence ID" value="NZ_JBBEOI010000153.1"/>
</dbReference>
<dbReference type="Gene3D" id="1.10.10.10">
    <property type="entry name" value="Winged helix-like DNA-binding domain superfamily/Winged helix DNA-binding domain"/>
    <property type="match status" value="1"/>
</dbReference>
<dbReference type="EMBL" id="JBHRWW010000006">
    <property type="protein sequence ID" value="MFC3688763.1"/>
    <property type="molecule type" value="Genomic_DNA"/>
</dbReference>
<dbReference type="InterPro" id="IPR036390">
    <property type="entry name" value="WH_DNA-bd_sf"/>
</dbReference>
<dbReference type="PANTHER" id="PTHR18964">
    <property type="entry name" value="ROK (REPRESSOR, ORF, KINASE) FAMILY"/>
    <property type="match status" value="1"/>
</dbReference>
<dbReference type="PANTHER" id="PTHR18964:SF173">
    <property type="entry name" value="GLUCOKINASE"/>
    <property type="match status" value="1"/>
</dbReference>
<dbReference type="Gene3D" id="3.30.420.40">
    <property type="match status" value="2"/>
</dbReference>
<comment type="caution">
    <text evidence="2">The sequence shown here is derived from an EMBL/GenBank/DDBJ whole genome shotgun (WGS) entry which is preliminary data.</text>
</comment>